<dbReference type="RefSeq" id="WP_146503457.1">
    <property type="nucleotide sequence ID" value="NZ_SJPG01000001.1"/>
</dbReference>
<name>A0A5C5XEP3_9PLAN</name>
<keyword evidence="3" id="KW-1185">Reference proteome</keyword>
<keyword evidence="1" id="KW-0732">Signal</keyword>
<evidence type="ECO:0000256" key="1">
    <source>
        <dbReference type="SAM" id="SignalP"/>
    </source>
</evidence>
<dbReference type="AlphaFoldDB" id="A0A5C5XEP3"/>
<dbReference type="Proteomes" id="UP000316095">
    <property type="component" value="Unassembled WGS sequence"/>
</dbReference>
<comment type="caution">
    <text evidence="2">The sequence shown here is derived from an EMBL/GenBank/DDBJ whole genome shotgun (WGS) entry which is preliminary data.</text>
</comment>
<sequence precursor="true">MYKYTLCALAILGVSLVASQSAQASNWQFGVSGNNYGFTVGSYNRGYNNSPSFHGGNYGHGYGNSGYGNSGYGHSNYGYGNSNHGNYGYGNNYGRSNRSYYSQPYSGNHRCH</sequence>
<reference evidence="2 3" key="1">
    <citation type="submission" date="2019-02" db="EMBL/GenBank/DDBJ databases">
        <title>Deep-cultivation of Planctomycetes and their phenomic and genomic characterization uncovers novel biology.</title>
        <authorList>
            <person name="Wiegand S."/>
            <person name="Jogler M."/>
            <person name="Boedeker C."/>
            <person name="Pinto D."/>
            <person name="Vollmers J."/>
            <person name="Rivas-Marin E."/>
            <person name="Kohn T."/>
            <person name="Peeters S.H."/>
            <person name="Heuer A."/>
            <person name="Rast P."/>
            <person name="Oberbeckmann S."/>
            <person name="Bunk B."/>
            <person name="Jeske O."/>
            <person name="Meyerdierks A."/>
            <person name="Storesund J.E."/>
            <person name="Kallscheuer N."/>
            <person name="Luecker S."/>
            <person name="Lage O.M."/>
            <person name="Pohl T."/>
            <person name="Merkel B.J."/>
            <person name="Hornburger P."/>
            <person name="Mueller R.-W."/>
            <person name="Bruemmer F."/>
            <person name="Labrenz M."/>
            <person name="Spormann A.M."/>
            <person name="Op Den Camp H."/>
            <person name="Overmann J."/>
            <person name="Amann R."/>
            <person name="Jetten M.S.M."/>
            <person name="Mascher T."/>
            <person name="Medema M.H."/>
            <person name="Devos D.P."/>
            <person name="Kaster A.-K."/>
            <person name="Ovreas L."/>
            <person name="Rohde M."/>
            <person name="Galperin M.Y."/>
            <person name="Jogler C."/>
        </authorList>
    </citation>
    <scope>NUCLEOTIDE SEQUENCE [LARGE SCALE GENOMIC DNA]</scope>
    <source>
        <strain evidence="2 3">Pan54</strain>
    </source>
</reference>
<accession>A0A5C5XEP3</accession>
<protein>
    <submittedName>
        <fullName evidence="2">Uncharacterized protein</fullName>
    </submittedName>
</protein>
<feature type="signal peptide" evidence="1">
    <location>
        <begin position="1"/>
        <end position="24"/>
    </location>
</feature>
<proteinExistence type="predicted"/>
<dbReference type="EMBL" id="SJPG01000001">
    <property type="protein sequence ID" value="TWT61470.1"/>
    <property type="molecule type" value="Genomic_DNA"/>
</dbReference>
<organism evidence="2 3">
    <name type="scientific">Rubinisphaera italica</name>
    <dbReference type="NCBI Taxonomy" id="2527969"/>
    <lineage>
        <taxon>Bacteria</taxon>
        <taxon>Pseudomonadati</taxon>
        <taxon>Planctomycetota</taxon>
        <taxon>Planctomycetia</taxon>
        <taxon>Planctomycetales</taxon>
        <taxon>Planctomycetaceae</taxon>
        <taxon>Rubinisphaera</taxon>
    </lineage>
</organism>
<evidence type="ECO:0000313" key="2">
    <source>
        <dbReference type="EMBL" id="TWT61470.1"/>
    </source>
</evidence>
<feature type="chain" id="PRO_5022941448" evidence="1">
    <location>
        <begin position="25"/>
        <end position="112"/>
    </location>
</feature>
<gene>
    <name evidence="2" type="ORF">Pan54_22060</name>
</gene>
<evidence type="ECO:0000313" key="3">
    <source>
        <dbReference type="Proteomes" id="UP000316095"/>
    </source>
</evidence>